<keyword evidence="1" id="KW-1133">Transmembrane helix</keyword>
<evidence type="ECO:0000313" key="3">
    <source>
        <dbReference type="Proteomes" id="UP000274504"/>
    </source>
</evidence>
<keyword evidence="1" id="KW-0472">Membrane</keyword>
<dbReference type="Gene3D" id="1.20.1070.10">
    <property type="entry name" value="Rhodopsin 7-helix transmembrane proteins"/>
    <property type="match status" value="1"/>
</dbReference>
<keyword evidence="1" id="KW-0812">Transmembrane</keyword>
<feature type="transmembrane region" description="Helical" evidence="1">
    <location>
        <begin position="38"/>
        <end position="58"/>
    </location>
</feature>
<name>A0A0R3SEM0_HYMDI</name>
<organism evidence="4">
    <name type="scientific">Hymenolepis diminuta</name>
    <name type="common">Rat tapeworm</name>
    <dbReference type="NCBI Taxonomy" id="6216"/>
    <lineage>
        <taxon>Eukaryota</taxon>
        <taxon>Metazoa</taxon>
        <taxon>Spiralia</taxon>
        <taxon>Lophotrochozoa</taxon>
        <taxon>Platyhelminthes</taxon>
        <taxon>Cestoda</taxon>
        <taxon>Eucestoda</taxon>
        <taxon>Cyclophyllidea</taxon>
        <taxon>Hymenolepididae</taxon>
        <taxon>Hymenolepis</taxon>
    </lineage>
</organism>
<accession>A0A0R3SEM0</accession>
<dbReference type="Proteomes" id="UP000274504">
    <property type="component" value="Unassembled WGS sequence"/>
</dbReference>
<sequence length="147" mass="17057">MVKFLRRRKNLLTAQGSHRRKMSTGSDQNEGRTEMKRVIAYLLISFVSFAFTIPFVVVTCVRTGHDSNTPQCESSVVAELSRLFNSTKDIQFAIHGYTYIFFFKFFRNRLRNVGRRIRKKCCCCIPILRNMKSIKGDPSQITDFSNN</sequence>
<proteinExistence type="predicted"/>
<protein>
    <submittedName>
        <fullName evidence="4">G_PROTEIN_RECEP_F1_2 domain-containing protein</fullName>
    </submittedName>
</protein>
<evidence type="ECO:0000313" key="2">
    <source>
        <dbReference type="EMBL" id="VDL29058.1"/>
    </source>
</evidence>
<dbReference type="AlphaFoldDB" id="A0A0R3SEM0"/>
<dbReference type="OrthoDB" id="9990906at2759"/>
<dbReference type="EMBL" id="UYSG01000933">
    <property type="protein sequence ID" value="VDL29058.1"/>
    <property type="molecule type" value="Genomic_DNA"/>
</dbReference>
<evidence type="ECO:0000256" key="1">
    <source>
        <dbReference type="SAM" id="Phobius"/>
    </source>
</evidence>
<gene>
    <name evidence="2" type="ORF">HDID_LOCUS3223</name>
</gene>
<feature type="transmembrane region" description="Helical" evidence="1">
    <location>
        <begin position="90"/>
        <end position="106"/>
    </location>
</feature>
<reference evidence="4" key="1">
    <citation type="submission" date="2017-02" db="UniProtKB">
        <authorList>
            <consortium name="WormBaseParasite"/>
        </authorList>
    </citation>
    <scope>IDENTIFICATION</scope>
</reference>
<reference evidence="2 3" key="2">
    <citation type="submission" date="2018-11" db="EMBL/GenBank/DDBJ databases">
        <authorList>
            <consortium name="Pathogen Informatics"/>
        </authorList>
    </citation>
    <scope>NUCLEOTIDE SEQUENCE [LARGE SCALE GENOMIC DNA]</scope>
</reference>
<evidence type="ECO:0000313" key="4">
    <source>
        <dbReference type="WBParaSite" id="HDID_0000322501-mRNA-1"/>
    </source>
</evidence>
<dbReference type="WBParaSite" id="HDID_0000322501-mRNA-1">
    <property type="protein sequence ID" value="HDID_0000322501-mRNA-1"/>
    <property type="gene ID" value="HDID_0000322501"/>
</dbReference>